<dbReference type="RefSeq" id="WP_120353451.1">
    <property type="nucleotide sequence ID" value="NZ_RAQO01000003.1"/>
</dbReference>
<proteinExistence type="predicted"/>
<keyword evidence="1" id="KW-0472">Membrane</keyword>
<sequence>MSTHLPCIPKLTGFSLIEVTIAVFVSCVLSLFILQLRISSYQNYEAVQRGEYALAAFVQFHHYLWLDQASDVELSADRWVLSQNSLSCELAGQSVDCSNFELREHWIEKLKAQLRSSRSLNGYQLQFAELAPQQWTVQLAAQN</sequence>
<dbReference type="EMBL" id="RAQO01000003">
    <property type="protein sequence ID" value="RKF20923.1"/>
    <property type="molecule type" value="Genomic_DNA"/>
</dbReference>
<dbReference type="NCBIfam" id="TIGR02532">
    <property type="entry name" value="IV_pilin_GFxxxE"/>
    <property type="match status" value="1"/>
</dbReference>
<evidence type="ECO:0000313" key="3">
    <source>
        <dbReference type="Proteomes" id="UP000286482"/>
    </source>
</evidence>
<keyword evidence="1" id="KW-1133">Transmembrane helix</keyword>
<dbReference type="AlphaFoldDB" id="A0A420EJS4"/>
<evidence type="ECO:0000313" key="2">
    <source>
        <dbReference type="EMBL" id="RKF20923.1"/>
    </source>
</evidence>
<protein>
    <submittedName>
        <fullName evidence="2">Prepilin-type N-terminal cleavage/methylation domain-containing protein</fullName>
    </submittedName>
</protein>
<organism evidence="2 3">
    <name type="scientific">Alginatibacterium sediminis</name>
    <dbReference type="NCBI Taxonomy" id="2164068"/>
    <lineage>
        <taxon>Bacteria</taxon>
        <taxon>Pseudomonadati</taxon>
        <taxon>Pseudomonadota</taxon>
        <taxon>Gammaproteobacteria</taxon>
        <taxon>Alteromonadales</taxon>
        <taxon>Alteromonadaceae</taxon>
        <taxon>Alginatibacterium</taxon>
    </lineage>
</organism>
<accession>A0A420EJS4</accession>
<name>A0A420EJS4_9ALTE</name>
<keyword evidence="3" id="KW-1185">Reference proteome</keyword>
<feature type="transmembrane region" description="Helical" evidence="1">
    <location>
        <begin position="12"/>
        <end position="34"/>
    </location>
</feature>
<reference evidence="2 3" key="1">
    <citation type="submission" date="2018-09" db="EMBL/GenBank/DDBJ databases">
        <authorList>
            <person name="Wang Z."/>
        </authorList>
    </citation>
    <scope>NUCLEOTIDE SEQUENCE [LARGE SCALE GENOMIC DNA]</scope>
    <source>
        <strain evidence="2 3">ALS 81</strain>
    </source>
</reference>
<dbReference type="Proteomes" id="UP000286482">
    <property type="component" value="Unassembled WGS sequence"/>
</dbReference>
<dbReference type="InterPro" id="IPR012902">
    <property type="entry name" value="N_methyl_site"/>
</dbReference>
<comment type="caution">
    <text evidence="2">The sequence shown here is derived from an EMBL/GenBank/DDBJ whole genome shotgun (WGS) entry which is preliminary data.</text>
</comment>
<evidence type="ECO:0000256" key="1">
    <source>
        <dbReference type="SAM" id="Phobius"/>
    </source>
</evidence>
<keyword evidence="1" id="KW-0812">Transmembrane</keyword>
<gene>
    <name evidence="2" type="ORF">DBZ36_02990</name>
</gene>